<feature type="transmembrane region" description="Helical" evidence="2">
    <location>
        <begin position="165"/>
        <end position="185"/>
    </location>
</feature>
<sequence>MTPTTGNPPSGDRPHPAPVRQPPGRRWAARLAVAALAVWATVDLLRAVLAVGRYEARILVVTHGAPDLGLPVFAYELFDFLLPIGLEVPTVADRAWLLVTAGTAVAVLGWLRQARPAVAAPDVPARRWLVSLLVAGGLHLLVRVYDALIAVGGPAHGTALDTRPVAYPLWTAGTVSVVVAAALGVRVVRRAGGLPAVDDSPGGRPPVRA</sequence>
<feature type="transmembrane region" description="Helical" evidence="2">
    <location>
        <begin position="125"/>
        <end position="145"/>
    </location>
</feature>
<evidence type="ECO:0000256" key="2">
    <source>
        <dbReference type="SAM" id="Phobius"/>
    </source>
</evidence>
<keyword evidence="4" id="KW-1185">Reference proteome</keyword>
<evidence type="ECO:0000313" key="3">
    <source>
        <dbReference type="EMBL" id="WDZ82638.1"/>
    </source>
</evidence>
<dbReference type="Proteomes" id="UP001219605">
    <property type="component" value="Chromosome"/>
</dbReference>
<feature type="transmembrane region" description="Helical" evidence="2">
    <location>
        <begin position="27"/>
        <end position="49"/>
    </location>
</feature>
<protein>
    <submittedName>
        <fullName evidence="3">Uncharacterized protein</fullName>
    </submittedName>
</protein>
<keyword evidence="2" id="KW-1133">Transmembrane helix</keyword>
<accession>A0ABY7ZJF2</accession>
<proteinExistence type="predicted"/>
<reference evidence="3 4" key="1">
    <citation type="submission" date="2023-02" db="EMBL/GenBank/DDBJ databases">
        <authorList>
            <person name="Mo P."/>
        </authorList>
    </citation>
    <scope>NUCLEOTIDE SEQUENCE [LARGE SCALE GENOMIC DNA]</scope>
    <source>
        <strain evidence="3 4">HUAS 3</strain>
    </source>
</reference>
<evidence type="ECO:0000256" key="1">
    <source>
        <dbReference type="SAM" id="MobiDB-lite"/>
    </source>
</evidence>
<keyword evidence="2" id="KW-0812">Transmembrane</keyword>
<feature type="region of interest" description="Disordered" evidence="1">
    <location>
        <begin position="1"/>
        <end position="23"/>
    </location>
</feature>
<organism evidence="3 4">
    <name type="scientific">Micromonospora cathayae</name>
    <dbReference type="NCBI Taxonomy" id="3028804"/>
    <lineage>
        <taxon>Bacteria</taxon>
        <taxon>Bacillati</taxon>
        <taxon>Actinomycetota</taxon>
        <taxon>Actinomycetes</taxon>
        <taxon>Micromonosporales</taxon>
        <taxon>Micromonosporaceae</taxon>
        <taxon>Micromonospora</taxon>
    </lineage>
</organism>
<name>A0ABY7ZJF2_9ACTN</name>
<gene>
    <name evidence="3" type="ORF">PVK37_19415</name>
</gene>
<dbReference type="EMBL" id="CP118615">
    <property type="protein sequence ID" value="WDZ82638.1"/>
    <property type="molecule type" value="Genomic_DNA"/>
</dbReference>
<keyword evidence="2" id="KW-0472">Membrane</keyword>
<evidence type="ECO:0000313" key="4">
    <source>
        <dbReference type="Proteomes" id="UP001219605"/>
    </source>
</evidence>
<dbReference type="RefSeq" id="WP_275028914.1">
    <property type="nucleotide sequence ID" value="NZ_CP118615.1"/>
</dbReference>